<feature type="domain" description="VWFA" evidence="4">
    <location>
        <begin position="51"/>
        <end position="233"/>
    </location>
</feature>
<dbReference type="AlphaFoldDB" id="A0A9P5V8D6"/>
<sequence>MLATSANAPTPGPSVTSPAFNIASPGAGASPMPLHNVSTPGPPASLRPEILCVFVIENSARMGPSFELLLISYIEPILRHFRAPPIDPETNQPRPKDAPLVRCGLAIYGDYQPSSAATVDTKYFTNDPLTFLRELRHIRFEYGGVFRNAVAEGLVSALEMFDQHDELRGNDGPEPERHVVLVADSSPHLTGCRCNANEQYDNYSLDDVSQELLKRSISLSLISPSDHSELTELVSKVNERTFEIVEGAPKALPAHIVKLAGFQLPQPPPPVAPPAVTTPSIAETPPATTATASTNGSNKRANGTTESVDLKRESASSPAATGMSPKLAGPAAKRTKIEDNQSVPTPVLSAAIADAEDQKKTLPDSTAVQDSITVSTGPTPTAEPPTMSSPALAAGRGLNHPIPPATSQT</sequence>
<dbReference type="Proteomes" id="UP000748756">
    <property type="component" value="Unassembled WGS sequence"/>
</dbReference>
<dbReference type="SUPFAM" id="SSF53300">
    <property type="entry name" value="vWA-like"/>
    <property type="match status" value="1"/>
</dbReference>
<evidence type="ECO:0000256" key="3">
    <source>
        <dbReference type="SAM" id="MobiDB-lite"/>
    </source>
</evidence>
<dbReference type="InterPro" id="IPR002035">
    <property type="entry name" value="VWF_A"/>
</dbReference>
<evidence type="ECO:0000313" key="5">
    <source>
        <dbReference type="EMBL" id="KAF9147006.1"/>
    </source>
</evidence>
<comment type="similarity">
    <text evidence="1">Belongs to the Mediator complex subunit 25 family.</text>
</comment>
<evidence type="ECO:0000313" key="6">
    <source>
        <dbReference type="Proteomes" id="UP000748756"/>
    </source>
</evidence>
<dbReference type="PANTHER" id="PTHR12433:SF11">
    <property type="entry name" value="MEDIATOR OF RNA POLYMERASE II TRANSCRIPTION SUBUNIT 25"/>
    <property type="match status" value="1"/>
</dbReference>
<dbReference type="GO" id="GO:0005667">
    <property type="term" value="C:transcription regulator complex"/>
    <property type="evidence" value="ECO:0007669"/>
    <property type="project" value="TreeGrafter"/>
</dbReference>
<comment type="caution">
    <text evidence="5">The sequence shown here is derived from an EMBL/GenBank/DDBJ whole genome shotgun (WGS) entry which is preliminary data.</text>
</comment>
<dbReference type="PROSITE" id="PS50234">
    <property type="entry name" value="VWFA"/>
    <property type="match status" value="1"/>
</dbReference>
<feature type="compositionally biased region" description="Polar residues" evidence="3">
    <location>
        <begin position="1"/>
        <end position="19"/>
    </location>
</feature>
<organism evidence="5 6">
    <name type="scientific">Linnemannia schmuckeri</name>
    <dbReference type="NCBI Taxonomy" id="64567"/>
    <lineage>
        <taxon>Eukaryota</taxon>
        <taxon>Fungi</taxon>
        <taxon>Fungi incertae sedis</taxon>
        <taxon>Mucoromycota</taxon>
        <taxon>Mortierellomycotina</taxon>
        <taxon>Mortierellomycetes</taxon>
        <taxon>Mortierellales</taxon>
        <taxon>Mortierellaceae</taxon>
        <taxon>Linnemannia</taxon>
    </lineage>
</organism>
<dbReference type="GO" id="GO:0045944">
    <property type="term" value="P:positive regulation of transcription by RNA polymerase II"/>
    <property type="evidence" value="ECO:0007669"/>
    <property type="project" value="TreeGrafter"/>
</dbReference>
<name>A0A9P5V8D6_9FUNG</name>
<keyword evidence="6" id="KW-1185">Reference proteome</keyword>
<dbReference type="InterPro" id="IPR036465">
    <property type="entry name" value="vWFA_dom_sf"/>
</dbReference>
<evidence type="ECO:0000259" key="4">
    <source>
        <dbReference type="PROSITE" id="PS50234"/>
    </source>
</evidence>
<dbReference type="Pfam" id="PF11265">
    <property type="entry name" value="Med25_VWA"/>
    <property type="match status" value="1"/>
</dbReference>
<dbReference type="OrthoDB" id="7690434at2759"/>
<feature type="region of interest" description="Disordered" evidence="3">
    <location>
        <begin position="1"/>
        <end position="22"/>
    </location>
</feature>
<accession>A0A9P5V8D6</accession>
<feature type="non-terminal residue" evidence="5">
    <location>
        <position position="1"/>
    </location>
</feature>
<dbReference type="GO" id="GO:0016592">
    <property type="term" value="C:mediator complex"/>
    <property type="evidence" value="ECO:0007669"/>
    <property type="project" value="TreeGrafter"/>
</dbReference>
<feature type="region of interest" description="Disordered" evidence="3">
    <location>
        <begin position="268"/>
        <end position="409"/>
    </location>
</feature>
<dbReference type="InterPro" id="IPR021419">
    <property type="entry name" value="Mediator_Med25_VWA"/>
</dbReference>
<gene>
    <name evidence="5" type="primary">MED25</name>
    <name evidence="5" type="ORF">BG015_011413</name>
</gene>
<protein>
    <recommendedName>
        <fullName evidence="2">Mediator of RNA polymerase II transcription subunit 25</fullName>
    </recommendedName>
</protein>
<reference evidence="5" key="1">
    <citation type="journal article" date="2020" name="Fungal Divers.">
        <title>Resolving the Mortierellaceae phylogeny through synthesis of multi-gene phylogenetics and phylogenomics.</title>
        <authorList>
            <person name="Vandepol N."/>
            <person name="Liber J."/>
            <person name="Desiro A."/>
            <person name="Na H."/>
            <person name="Kennedy M."/>
            <person name="Barry K."/>
            <person name="Grigoriev I.V."/>
            <person name="Miller A.N."/>
            <person name="O'Donnell K."/>
            <person name="Stajich J.E."/>
            <person name="Bonito G."/>
        </authorList>
    </citation>
    <scope>NUCLEOTIDE SEQUENCE</scope>
    <source>
        <strain evidence="5">NRRL 6426</strain>
    </source>
</reference>
<feature type="compositionally biased region" description="Polar residues" evidence="3">
    <location>
        <begin position="295"/>
        <end position="307"/>
    </location>
</feature>
<evidence type="ECO:0000256" key="2">
    <source>
        <dbReference type="ARBA" id="ARBA00019694"/>
    </source>
</evidence>
<feature type="compositionally biased region" description="Low complexity" evidence="3">
    <location>
        <begin position="274"/>
        <end position="294"/>
    </location>
</feature>
<feature type="compositionally biased region" description="Polar residues" evidence="3">
    <location>
        <begin position="363"/>
        <end position="379"/>
    </location>
</feature>
<proteinExistence type="inferred from homology"/>
<dbReference type="PANTHER" id="PTHR12433">
    <property type="entry name" value="MEDIATOR OF RNA POLYMERASE II TRANSCRIPTION SUBUNIT 25"/>
    <property type="match status" value="1"/>
</dbReference>
<evidence type="ECO:0000256" key="1">
    <source>
        <dbReference type="ARBA" id="ARBA00009102"/>
    </source>
</evidence>
<dbReference type="EMBL" id="JAAAUQ010000881">
    <property type="protein sequence ID" value="KAF9147006.1"/>
    <property type="molecule type" value="Genomic_DNA"/>
</dbReference>